<proteinExistence type="predicted"/>
<accession>A0ABP8CSX0</accession>
<feature type="domain" description="LysM" evidence="2">
    <location>
        <begin position="277"/>
        <end position="320"/>
    </location>
</feature>
<dbReference type="InterPro" id="IPR018392">
    <property type="entry name" value="LysM"/>
</dbReference>
<dbReference type="PANTHER" id="PTHR33734:SF22">
    <property type="entry name" value="MEMBRANE-BOUND LYTIC MUREIN TRANSGLYCOSYLASE D"/>
    <property type="match status" value="1"/>
</dbReference>
<dbReference type="SMART" id="SM00257">
    <property type="entry name" value="LysM"/>
    <property type="match status" value="5"/>
</dbReference>
<feature type="domain" description="LysM" evidence="2">
    <location>
        <begin position="147"/>
        <end position="191"/>
    </location>
</feature>
<dbReference type="Proteomes" id="UP001501682">
    <property type="component" value="Unassembled WGS sequence"/>
</dbReference>
<evidence type="ECO:0000256" key="1">
    <source>
        <dbReference type="SAM" id="SignalP"/>
    </source>
</evidence>
<feature type="domain" description="LysM" evidence="2">
    <location>
        <begin position="202"/>
        <end position="245"/>
    </location>
</feature>
<evidence type="ECO:0000313" key="3">
    <source>
        <dbReference type="EMBL" id="GAA4242944.1"/>
    </source>
</evidence>
<gene>
    <name evidence="3" type="ORF">GCM10022292_15600</name>
</gene>
<dbReference type="EMBL" id="BAABCB010000016">
    <property type="protein sequence ID" value="GAA4242944.1"/>
    <property type="molecule type" value="Genomic_DNA"/>
</dbReference>
<dbReference type="RefSeq" id="WP_334471177.1">
    <property type="nucleotide sequence ID" value="NZ_BAABCB010000016.1"/>
</dbReference>
<dbReference type="CDD" id="cd00118">
    <property type="entry name" value="LysM"/>
    <property type="match status" value="5"/>
</dbReference>
<reference evidence="4" key="1">
    <citation type="journal article" date="2019" name="Int. J. Syst. Evol. Microbiol.">
        <title>The Global Catalogue of Microorganisms (GCM) 10K type strain sequencing project: providing services to taxonomists for standard genome sequencing and annotation.</title>
        <authorList>
            <consortium name="The Broad Institute Genomics Platform"/>
            <consortium name="The Broad Institute Genome Sequencing Center for Infectious Disease"/>
            <person name="Wu L."/>
            <person name="Ma J."/>
        </authorList>
    </citation>
    <scope>NUCLEOTIDE SEQUENCE [LARGE SCALE GENOMIC DNA]</scope>
    <source>
        <strain evidence="4">JCM 17633</strain>
    </source>
</reference>
<protein>
    <submittedName>
        <fullName evidence="3">LysM peptidoglycan-binding domain-containing protein</fullName>
    </submittedName>
</protein>
<sequence length="708" mass="78905">MGRYFTLILVLFLSFEFAMAQEKHIEHAIQKGESVYMISRKYGVSINAIFELNPGSKDVIYAGNTLKIPNSNDTTVSSTSNTIINDTQISNYEVKRGETKSGLSRRFGVSIAMLEQQNPHIVRMLQAGHIINLDKSIKEEERVAAEGEHIVVKGETLWGIARENGISVAQLEAANSGRLSEFLQIGQTLIIPDKNSEIIIDGEYLVKPGDTKFQLAKRFNMTIAELENKNPHIIDMLMAGHRLNINNTVSNTQEEIANNTEGTATEIEATISEDGYKDYIIQPKETLYGLAKKAGMTIDAFTTLNPKLLTSVNTGDIIKMPVNVVQNATITTPQNTTVTAPQNSAEAVAINKNEALLDNLVTETASGIYFYTPFSSEELSSPELRDKLINLNADLQKYIDFFQGAQIAIDSAKTLNLNFDVTLIKKNIAKSQLTIESPHKKNAMLVPFLDNSSNYPSINSNENMSIIDIESNISPKDSIKVYQSIPSEDLQKTKTLNYLAKQNAHVVVVSDLDEARNKDVILTTIPDAKFLKVDKAGFFESNALENTLSKTKLNYIVLDSEKTIVFINSTTALMSKLSDYNIQIVMLKSSLLPNQNEVSDMRYRVLKLIFPTVTDPRNKKGVNEFRSNYEDVFGSQPSRESELGFDVTLDILLRLSQSASFEDTVSTIVSEHPHFKFDYQKTTDNSYSNSGGIRIMQYLSDEGITELE</sequence>
<dbReference type="PROSITE" id="PS51782">
    <property type="entry name" value="LYSM"/>
    <property type="match status" value="4"/>
</dbReference>
<keyword evidence="1" id="KW-0732">Signal</keyword>
<evidence type="ECO:0000259" key="2">
    <source>
        <dbReference type="PROSITE" id="PS51782"/>
    </source>
</evidence>
<dbReference type="Pfam" id="PF01476">
    <property type="entry name" value="LysM"/>
    <property type="match status" value="5"/>
</dbReference>
<organism evidence="3 4">
    <name type="scientific">Winogradskyella damuponensis</name>
    <dbReference type="NCBI Taxonomy" id="943939"/>
    <lineage>
        <taxon>Bacteria</taxon>
        <taxon>Pseudomonadati</taxon>
        <taxon>Bacteroidota</taxon>
        <taxon>Flavobacteriia</taxon>
        <taxon>Flavobacteriales</taxon>
        <taxon>Flavobacteriaceae</taxon>
        <taxon>Winogradskyella</taxon>
    </lineage>
</organism>
<dbReference type="PANTHER" id="PTHR33734">
    <property type="entry name" value="LYSM DOMAIN-CONTAINING GPI-ANCHORED PROTEIN 2"/>
    <property type="match status" value="1"/>
</dbReference>
<feature type="domain" description="LysM" evidence="2">
    <location>
        <begin position="25"/>
        <end position="68"/>
    </location>
</feature>
<dbReference type="InterPro" id="IPR036779">
    <property type="entry name" value="LysM_dom_sf"/>
</dbReference>
<comment type="caution">
    <text evidence="3">The sequence shown here is derived from an EMBL/GenBank/DDBJ whole genome shotgun (WGS) entry which is preliminary data.</text>
</comment>
<dbReference type="SUPFAM" id="SSF54106">
    <property type="entry name" value="LysM domain"/>
    <property type="match status" value="4"/>
</dbReference>
<dbReference type="Gene3D" id="3.10.350.10">
    <property type="entry name" value="LysM domain"/>
    <property type="match status" value="4"/>
</dbReference>
<feature type="chain" id="PRO_5047520960" evidence="1">
    <location>
        <begin position="21"/>
        <end position="708"/>
    </location>
</feature>
<name>A0ABP8CSX0_9FLAO</name>
<evidence type="ECO:0000313" key="4">
    <source>
        <dbReference type="Proteomes" id="UP001501682"/>
    </source>
</evidence>
<feature type="signal peptide" evidence="1">
    <location>
        <begin position="1"/>
        <end position="20"/>
    </location>
</feature>
<keyword evidence="4" id="KW-1185">Reference proteome</keyword>